<evidence type="ECO:0000313" key="2">
    <source>
        <dbReference type="EMBL" id="GFE36957.1"/>
    </source>
</evidence>
<dbReference type="AlphaFoldDB" id="A0A640UMD8"/>
<gene>
    <name evidence="2" type="ORF">Stube_16300</name>
</gene>
<dbReference type="RefSeq" id="WP_159743142.1">
    <property type="nucleotide sequence ID" value="NZ_BLIR01000001.1"/>
</dbReference>
<reference evidence="2 3" key="1">
    <citation type="submission" date="2019-12" db="EMBL/GenBank/DDBJ databases">
        <title>Whole genome shotgun sequence of Streptomyces tubercidicus NBRC 13090.</title>
        <authorList>
            <person name="Ichikawa N."/>
            <person name="Kimura A."/>
            <person name="Kitahashi Y."/>
            <person name="Komaki H."/>
            <person name="Tamura T."/>
        </authorList>
    </citation>
    <scope>NUCLEOTIDE SEQUENCE [LARGE SCALE GENOMIC DNA]</scope>
    <source>
        <strain evidence="2 3">NBRC 13090</strain>
    </source>
</reference>
<dbReference type="SUPFAM" id="SSF54593">
    <property type="entry name" value="Glyoxalase/Bleomycin resistance protein/Dihydroxybiphenyl dioxygenase"/>
    <property type="match status" value="1"/>
</dbReference>
<dbReference type="Gene3D" id="3.10.180.10">
    <property type="entry name" value="2,3-Dihydroxybiphenyl 1,2-Dioxygenase, domain 1"/>
    <property type="match status" value="1"/>
</dbReference>
<dbReference type="Proteomes" id="UP000431826">
    <property type="component" value="Unassembled WGS sequence"/>
</dbReference>
<dbReference type="GeneID" id="96282779"/>
<dbReference type="InterPro" id="IPR029068">
    <property type="entry name" value="Glyas_Bleomycin-R_OHBP_Dase"/>
</dbReference>
<feature type="region of interest" description="Disordered" evidence="1">
    <location>
        <begin position="142"/>
        <end position="167"/>
    </location>
</feature>
<keyword evidence="3" id="KW-1185">Reference proteome</keyword>
<dbReference type="OrthoDB" id="1492945at2"/>
<proteinExistence type="predicted"/>
<sequence>MTAPHPTAAVLPDRWFRTRPDSSVHDRPRLLARSLIDAADLDDRIAFYERLLAVPADLRMPIPDFGGLELAAVGNLLLIASVRPFTPIQRRTAYSLIVPSLTAQLETVRAAGGTVLEPPEDILPGARARVRYPDDAVAELVEHRPQPGETPAPSRTAPPDGGSRPAPRLLVRRQVPRADFHDAVALYEKVLETSARPHAGPSGHDLDVAVIGNLLLVGKDARDPAADAATAIALPAPHPRQLVEASAPTGSRALIPLPDGGLAEVWDSTALGL</sequence>
<evidence type="ECO:0000313" key="3">
    <source>
        <dbReference type="Proteomes" id="UP000431826"/>
    </source>
</evidence>
<dbReference type="EMBL" id="BLIR01000001">
    <property type="protein sequence ID" value="GFE36957.1"/>
    <property type="molecule type" value="Genomic_DNA"/>
</dbReference>
<organism evidence="2 3">
    <name type="scientific">Streptomyces tubercidicus</name>
    <dbReference type="NCBI Taxonomy" id="47759"/>
    <lineage>
        <taxon>Bacteria</taxon>
        <taxon>Bacillati</taxon>
        <taxon>Actinomycetota</taxon>
        <taxon>Actinomycetes</taxon>
        <taxon>Kitasatosporales</taxon>
        <taxon>Streptomycetaceae</taxon>
        <taxon>Streptomyces</taxon>
    </lineage>
</organism>
<accession>A0A640UMD8</accession>
<protein>
    <submittedName>
        <fullName evidence="2">Uncharacterized protein</fullName>
    </submittedName>
</protein>
<comment type="caution">
    <text evidence="2">The sequence shown here is derived from an EMBL/GenBank/DDBJ whole genome shotgun (WGS) entry which is preliminary data.</text>
</comment>
<evidence type="ECO:0000256" key="1">
    <source>
        <dbReference type="SAM" id="MobiDB-lite"/>
    </source>
</evidence>
<name>A0A640UMD8_9ACTN</name>